<proteinExistence type="predicted"/>
<evidence type="ECO:0000259" key="1">
    <source>
        <dbReference type="Pfam" id="PF20211"/>
    </source>
</evidence>
<dbReference type="Pfam" id="PF20211">
    <property type="entry name" value="DUF6571"/>
    <property type="match status" value="1"/>
</dbReference>
<accession>A0ABY1VNC8</accession>
<dbReference type="EMBL" id="UAPQ01000007">
    <property type="protein sequence ID" value="SPT53609.1"/>
    <property type="molecule type" value="Genomic_DNA"/>
</dbReference>
<name>A0ABY1VNC8_9ACTO</name>
<gene>
    <name evidence="2" type="ORF">NCTC11535_01280</name>
</gene>
<feature type="domain" description="DUF6571" evidence="1">
    <location>
        <begin position="3"/>
        <end position="748"/>
    </location>
</feature>
<reference evidence="2 3" key="1">
    <citation type="submission" date="2018-06" db="EMBL/GenBank/DDBJ databases">
        <authorList>
            <consortium name="Pathogen Informatics"/>
            <person name="Doyle S."/>
        </authorList>
    </citation>
    <scope>NUCLEOTIDE SEQUENCE [LARGE SCALE GENOMIC DNA]</scope>
    <source>
        <strain evidence="2 3">NCTC11535</strain>
    </source>
</reference>
<evidence type="ECO:0000313" key="3">
    <source>
        <dbReference type="Proteomes" id="UP000250006"/>
    </source>
</evidence>
<evidence type="ECO:0000313" key="2">
    <source>
        <dbReference type="EMBL" id="SPT53609.1"/>
    </source>
</evidence>
<comment type="caution">
    <text evidence="2">The sequence shown here is derived from an EMBL/GenBank/DDBJ whole genome shotgun (WGS) entry which is preliminary data.</text>
</comment>
<protein>
    <recommendedName>
        <fullName evidence="1">DUF6571 domain-containing protein</fullName>
    </recommendedName>
</protein>
<dbReference type="RefSeq" id="WP_111836561.1">
    <property type="nucleotide sequence ID" value="NZ_UAPQ01000007.1"/>
</dbReference>
<dbReference type="Proteomes" id="UP000250006">
    <property type="component" value="Unassembled WGS sequence"/>
</dbReference>
<dbReference type="InterPro" id="IPR046701">
    <property type="entry name" value="DUF6571"/>
</dbReference>
<organism evidence="2 3">
    <name type="scientific">Actinomyces bovis</name>
    <dbReference type="NCBI Taxonomy" id="1658"/>
    <lineage>
        <taxon>Bacteria</taxon>
        <taxon>Bacillati</taxon>
        <taxon>Actinomycetota</taxon>
        <taxon>Actinomycetes</taxon>
        <taxon>Actinomycetales</taxon>
        <taxon>Actinomycetaceae</taxon>
        <taxon>Actinomyces</taxon>
    </lineage>
</organism>
<sequence length="752" mass="81680">MLIKIDTDKMQTVVNNLNDRAADLETARRNINNSSYLNHDPVPEVSEATELSSYATTGFSASNLTNLHACSQAITSLATDLATRRQEAINYSTSGGKFGDGTVGYYLPDPPEGTQDIDTYWQNTDTLANVKAYNSGAIAQAKADAESARNSQGQEALELASGSVHKNKDNPVYATVFSDTLGPQGMATYAYIIRQAWQDSQSPSARAGIEPQDRKEMQAQQFRLYTLAQSALSVTLGTATTSGLWNASHSKQYAKDLASLAVSEKAPVYGSLALNLLLSGTNHSVENSARLGDTPLRAGGVFHKDFLGTIESSIWLDEQKGDPHWKEQLTASLSHTPGTSYGDFDPYTGILTAMGRNPHAALDLLASPTSIYATENDIKIDESRYNWLMSRHWDQASLEGLTAAIAGVSTFRTPTSADPVKRATQPRTTLDERAAQLTELAVESLAGTGKHPLEDLDWDSASRRNLSVMFGNSMGDVDNCARVNRTGNKSGPFDASLPASWRDTHDAEVRKLLQEVSKDDSALAALGAAAGDFSRLRAEAVAADKSSADQTIATEKASIDHVLTAVKQNNQLAGFIMGAAQKARDLESDEHDASVGLFFDALSDGLKFVPSPQGRVAGQVYSILKDHLLEAGEDWATSRTTDTSLDDMGEALRAQNKITAFNALAQQPNMFGKNAFEDEDGHSYKFTWLNGRQIDPSQFKVGKTKASKEVFYENLHDLNDFLEDNNMPEWARDEIDFSSAFERGHDIGKGLE</sequence>
<keyword evidence="3" id="KW-1185">Reference proteome</keyword>